<feature type="region of interest" description="Disordered" evidence="1">
    <location>
        <begin position="119"/>
        <end position="177"/>
    </location>
</feature>
<evidence type="ECO:0000313" key="3">
    <source>
        <dbReference type="Proteomes" id="UP000324629"/>
    </source>
</evidence>
<evidence type="ECO:0000256" key="1">
    <source>
        <dbReference type="SAM" id="MobiDB-lite"/>
    </source>
</evidence>
<sequence length="475" mass="51692">MHRDTFVYEEAKCLGLFFKPRRRSVLPCDCTDLNNKTVFYDHDSFLSSKDEHGTFKTAVESHPVRTEGNQIPDDFVNQLSPLTPVSSQRGDGGEVRPIYADSGISVALLSKQFTPIHHSEESHGTLQFPDFGPPSDPAGFESTQANCSPSSALRLSQGVPNSTGVTDSTPLDLNSIVEGSQTPTDAVSVSVVTIESCPTRSGSSLFAGPSLNRNISPTGSLIANASPLSSPVTLDLPTANVDEPLFQSCVTAEPSVTSLKDARSVEHSGISSFYKFFSGSAGSLVQRLCKVFMSADPAASGTGSKRLVDRSKESDCYIVSVSSPSRHSRLSRVSLSHLVHSLLHRIRDSVRSRCCRWKRARFIRKAVPSWTQSPRSGLLASFSNGWPSLSSSFSTPADECEPCLSPGLVELQPAQTTPSIRSLPPRFPTLLTYPAHDRSTLSDAETTLRRVSFPLCRRWFFLYSYVSGTPHRTNV</sequence>
<comment type="caution">
    <text evidence="2">The sequence shown here is derived from an EMBL/GenBank/DDBJ whole genome shotgun (WGS) entry which is preliminary data.</text>
</comment>
<gene>
    <name evidence="2" type="ORF">DEA37_0004088</name>
</gene>
<feature type="compositionally biased region" description="Polar residues" evidence="1">
    <location>
        <begin position="141"/>
        <end position="177"/>
    </location>
</feature>
<dbReference type="AlphaFoldDB" id="A0A5J4NIX7"/>
<dbReference type="EMBL" id="QNGE01002567">
    <property type="protein sequence ID" value="KAA3675361.1"/>
    <property type="molecule type" value="Genomic_DNA"/>
</dbReference>
<organism evidence="2 3">
    <name type="scientific">Paragonimus westermani</name>
    <dbReference type="NCBI Taxonomy" id="34504"/>
    <lineage>
        <taxon>Eukaryota</taxon>
        <taxon>Metazoa</taxon>
        <taxon>Spiralia</taxon>
        <taxon>Lophotrochozoa</taxon>
        <taxon>Platyhelminthes</taxon>
        <taxon>Trematoda</taxon>
        <taxon>Digenea</taxon>
        <taxon>Plagiorchiida</taxon>
        <taxon>Troglotremata</taxon>
        <taxon>Troglotrematidae</taxon>
        <taxon>Paragonimus</taxon>
    </lineage>
</organism>
<dbReference type="Proteomes" id="UP000324629">
    <property type="component" value="Unassembled WGS sequence"/>
</dbReference>
<name>A0A5J4NIX7_9TREM</name>
<accession>A0A5J4NIX7</accession>
<keyword evidence="3" id="KW-1185">Reference proteome</keyword>
<evidence type="ECO:0000313" key="2">
    <source>
        <dbReference type="EMBL" id="KAA3675361.1"/>
    </source>
</evidence>
<reference evidence="2 3" key="1">
    <citation type="journal article" date="2019" name="Gigascience">
        <title>Whole-genome sequence of the oriental lung fluke Paragonimus westermani.</title>
        <authorList>
            <person name="Oey H."/>
            <person name="Zakrzewski M."/>
            <person name="Narain K."/>
            <person name="Devi K.R."/>
            <person name="Agatsuma T."/>
            <person name="Nawaratna S."/>
            <person name="Gobert G.N."/>
            <person name="Jones M.K."/>
            <person name="Ragan M.A."/>
            <person name="McManus D.P."/>
            <person name="Krause L."/>
        </authorList>
    </citation>
    <scope>NUCLEOTIDE SEQUENCE [LARGE SCALE GENOMIC DNA]</scope>
    <source>
        <strain evidence="2 3">IND2009</strain>
    </source>
</reference>
<protein>
    <submittedName>
        <fullName evidence="2">Uncharacterized protein</fullName>
    </submittedName>
</protein>
<proteinExistence type="predicted"/>